<feature type="compositionally biased region" description="Gly residues" evidence="1">
    <location>
        <begin position="277"/>
        <end position="311"/>
    </location>
</feature>
<name>A0A8H2HLZ2_ORBOL</name>
<feature type="compositionally biased region" description="Polar residues" evidence="1">
    <location>
        <begin position="358"/>
        <end position="372"/>
    </location>
</feature>
<evidence type="ECO:0000256" key="1">
    <source>
        <dbReference type="SAM" id="MobiDB-lite"/>
    </source>
</evidence>
<accession>A0A8H2HLZ2</accession>
<proteinExistence type="predicted"/>
<reference evidence="2 3" key="1">
    <citation type="submission" date="2019-03" db="EMBL/GenBank/DDBJ databases">
        <title>Nematode-trapping fungi genome.</title>
        <authorList>
            <person name="Vidal-Diez De Ulzurrun G."/>
        </authorList>
    </citation>
    <scope>NUCLEOTIDE SEQUENCE [LARGE SCALE GENOMIC DNA]</scope>
    <source>
        <strain evidence="2 3">TWF154</strain>
    </source>
</reference>
<evidence type="ECO:0000313" key="3">
    <source>
        <dbReference type="Proteomes" id="UP000297595"/>
    </source>
</evidence>
<sequence>MAPAPPWIPTPRVSWIIKPAVGTQLPALDDFCIGWKRFWACEPIPGSDMDLLNHPFYRISDYYPTDKESCFSASVQELGALDLWRSCIRKYLTAYHADTIDPDEQLGREIIEELSAPQQFEDLAVCFGTDDLMLVERGHQFSTLGEFRARSFLRMIGAMLEQHQSFVTSQYIRRLIQGSVDQLVAIRLRETPPRQRPRRRGVDWSQLGDFVEEEDSGLLGTDNAPPGHRRGQPASLGSLTNQVVQSTEDSTLNPGPANPNPGSLPAAGGTGASSNGPIGGLGPGTSSGPSGGPSGGPAGGSGVVSGAGPEGGLENEPGEVPGNEPEEGPGTGQGEEPGNELEAGLVSEHRNEEGTGSAIESSNRSPKVSDTYAQGDGPSDLMHIDNDNFETASEGHSEDYTLQIPEQRDPWEVMRDLEFSDERETIDDTRNLFPGITLSSTLKKYDHSVYWPDRTRYFTPPNVIGPILPQSDFISPLTLGLSLRQIANRLTADTYTPSVPLNSAISLDVNAIESDLIEARALNRQPLPQPSGKIVPTEALGQMDIDDDGWGSSGTS</sequence>
<dbReference type="AlphaFoldDB" id="A0A8H2HLZ2"/>
<comment type="caution">
    <text evidence="2">The sequence shown here is derived from an EMBL/GenBank/DDBJ whole genome shotgun (WGS) entry which is preliminary data.</text>
</comment>
<feature type="compositionally biased region" description="Polar residues" evidence="1">
    <location>
        <begin position="235"/>
        <end position="253"/>
    </location>
</feature>
<evidence type="ECO:0000313" key="2">
    <source>
        <dbReference type="EMBL" id="TGJ64098.1"/>
    </source>
</evidence>
<organism evidence="2 3">
    <name type="scientific">Orbilia oligospora</name>
    <name type="common">Nematode-trapping fungus</name>
    <name type="synonym">Arthrobotrys oligospora</name>
    <dbReference type="NCBI Taxonomy" id="2813651"/>
    <lineage>
        <taxon>Eukaryota</taxon>
        <taxon>Fungi</taxon>
        <taxon>Dikarya</taxon>
        <taxon>Ascomycota</taxon>
        <taxon>Pezizomycotina</taxon>
        <taxon>Orbiliomycetes</taxon>
        <taxon>Orbiliales</taxon>
        <taxon>Orbiliaceae</taxon>
        <taxon>Orbilia</taxon>
    </lineage>
</organism>
<feature type="compositionally biased region" description="Low complexity" evidence="1">
    <location>
        <begin position="312"/>
        <end position="323"/>
    </location>
</feature>
<feature type="region of interest" description="Disordered" evidence="1">
    <location>
        <begin position="215"/>
        <end position="399"/>
    </location>
</feature>
<dbReference type="Proteomes" id="UP000297595">
    <property type="component" value="Unassembled WGS sequence"/>
</dbReference>
<dbReference type="EMBL" id="SOZJ01000007">
    <property type="protein sequence ID" value="TGJ64098.1"/>
    <property type="molecule type" value="Genomic_DNA"/>
</dbReference>
<protein>
    <submittedName>
        <fullName evidence="2">Uncharacterized protein</fullName>
    </submittedName>
</protein>
<gene>
    <name evidence="2" type="ORF">EYR41_010175</name>
</gene>